<sequence length="1235" mass="138538">MDVYNAYGDEDDAVDPNEQRDTYADPTVRHEDDDVDMDGGAQPENEEANITADQAWAVVTTYFEEKGLVRQQLDSFDEFINNSMQELIADSPDIQVRMNYQHIPGQSIQPSMHSLHFGQIYMCPPILRESDGTASTLYPHEARLRNLTYAAPLYIDVTHKQRQADGEDFDNDTDMSEIKGHTEREFIGMVPIMLRSQFCVLKGKTDMELAELSECVYDQGGYFVINGSEKVLIAQERLANNSVFCFEKRPPSKFNWAAEVRSHVEQGARPASTMYVQMYAGSSVRDATSGNQIHCVIPYIRTGIPVVVLFRALGCVRDREILERICYQFDDSEMMDKFRSSLEEAFVVQERRVALDFIGRRGSVTSISRTQRIEYARQLMEKELLPHVALEPNQEGKKAYFLGYVVNRVLMCSLNRQGEDDRDHYANKRLDLAGPLLSGLFRVLIKKLRKDVMSYLQRCVDNSYDFNLTKALKVKTITNGLKYALATGNWGLQGEATKAGVSQVLNRLAFASSLSHLRRVNTPLAKEGKAAKPRQLHNTHWGYMCPAEVPEGQAVGLVKNIALMCYVSVGSQQSAILELLGEWSMENLEEISPSLIARSSKVFVNGSWVGISRDPDMLMGTLLQLRRKVTIDSEVSIVRDIYAKELRIHTDSGRCCRPLFIVDNNQRTKIRKEHIDRLQASAAASAANPGGDEDHSDTASDVSSQLAGPTYGWNNLLEEGLVEYVDVEEEETVMIAMDPGSLSRSNSYSRTYTHMEIHPSVILGICASIIPFPDHNQSPRNTYQSAMGKQAMGIYTSNFSQRMDTLAHVLYYPQKPLVTTRAMKHMHFRELPAGINATVAISTYTGYNQEDSLVMNQDSIDRGFFRSVYYRSYSESENEDKQTGLMELIEKPTRETCMGLKHGNYGKLDDDGLVRMGERVTGEDIVVGKTIPVGAAGTQGVTHHTKKDGSFALKASESGIIDKVMVTTNAEGFKFVKVKYRTVMVPQIGDKFASRHGQKGTCGMTYGAHDMPFTQDGVNPDIIVNPHAIPSRMTIAHLMECLLSKVAALTGDEGDGTPFIEEVTLSAISDALHKIGYQRRGNEVMFNGHTGRRMKAQIFLGPTYYQRLKHMVAHKIHSRARGPVTMLTRQPMEGRAREGGLRFGEMERDCLISHGAANFLRDRLFVNSDPYAIHVCSLCGLTAEANLERMTFHCRNPNCGDNTTKFARIQLPYACKLLFQELMAMSITARIYPKD</sequence>
<keyword evidence="3 13" id="KW-0240">DNA-directed RNA polymerase</keyword>
<comment type="caution">
    <text evidence="22">The sequence shown here is derived from an EMBL/GenBank/DDBJ whole genome shotgun (WGS) entry which is preliminary data.</text>
</comment>
<feature type="domain" description="RNA polymerase Rpb2" evidence="21">
    <location>
        <begin position="713"/>
        <end position="759"/>
    </location>
</feature>
<dbReference type="InterPro" id="IPR007646">
    <property type="entry name" value="RNA_pol_Rpb2_4"/>
</dbReference>
<evidence type="ECO:0000259" key="21">
    <source>
        <dbReference type="Pfam" id="PF04567"/>
    </source>
</evidence>
<evidence type="ECO:0000256" key="11">
    <source>
        <dbReference type="ARBA" id="ARBA00023242"/>
    </source>
</evidence>
<comment type="subcellular location">
    <subcellularLocation>
        <location evidence="1">Nucleus</location>
    </subcellularLocation>
</comment>
<feature type="domain" description="DNA-directed RNA polymerase subunit 2 hybrid-binding" evidence="15">
    <location>
        <begin position="766"/>
        <end position="1137"/>
    </location>
</feature>
<dbReference type="Gene3D" id="3.90.1800.10">
    <property type="entry name" value="RNA polymerase alpha subunit dimerisation domain"/>
    <property type="match status" value="1"/>
</dbReference>
<dbReference type="InterPro" id="IPR037034">
    <property type="entry name" value="RNA_pol_Rpb2_2_sf"/>
</dbReference>
<dbReference type="GO" id="GO:0000428">
    <property type="term" value="C:DNA-directed RNA polymerase complex"/>
    <property type="evidence" value="ECO:0007669"/>
    <property type="project" value="UniProtKB-KW"/>
</dbReference>
<dbReference type="Proteomes" id="UP000241890">
    <property type="component" value="Unassembled WGS sequence"/>
</dbReference>
<dbReference type="FunFam" id="3.90.1100.10:FF:000003">
    <property type="entry name" value="DNA-directed RNA polymerase subunit beta"/>
    <property type="match status" value="1"/>
</dbReference>
<keyword evidence="7" id="KW-0863">Zinc-finger</keyword>
<evidence type="ECO:0000256" key="6">
    <source>
        <dbReference type="ARBA" id="ARBA00022723"/>
    </source>
</evidence>
<evidence type="ECO:0000259" key="15">
    <source>
        <dbReference type="Pfam" id="PF00562"/>
    </source>
</evidence>
<dbReference type="InterPro" id="IPR007644">
    <property type="entry name" value="RNA_pol_bsu_protrusion"/>
</dbReference>
<evidence type="ECO:0000256" key="7">
    <source>
        <dbReference type="ARBA" id="ARBA00022771"/>
    </source>
</evidence>
<dbReference type="Gene3D" id="2.40.50.150">
    <property type="match status" value="1"/>
</dbReference>
<organism evidence="22 23">
    <name type="scientific">Hondaea fermentalgiana</name>
    <dbReference type="NCBI Taxonomy" id="2315210"/>
    <lineage>
        <taxon>Eukaryota</taxon>
        <taxon>Sar</taxon>
        <taxon>Stramenopiles</taxon>
        <taxon>Bigyra</taxon>
        <taxon>Labyrinthulomycetes</taxon>
        <taxon>Thraustochytrida</taxon>
        <taxon>Thraustochytriidae</taxon>
        <taxon>Hondaea</taxon>
    </lineage>
</organism>
<protein>
    <recommendedName>
        <fullName evidence="13">DNA-directed RNA polymerase subunit beta</fullName>
        <ecNumber evidence="13">2.7.7.6</ecNumber>
    </recommendedName>
</protein>
<dbReference type="GO" id="GO:0003899">
    <property type="term" value="F:DNA-directed RNA polymerase activity"/>
    <property type="evidence" value="ECO:0007669"/>
    <property type="project" value="UniProtKB-EC"/>
</dbReference>
<keyword evidence="9" id="KW-0460">Magnesium</keyword>
<dbReference type="FunFam" id="2.40.50.150:FF:000002">
    <property type="entry name" value="DNA-directed RNA polymerase subunit beta"/>
    <property type="match status" value="1"/>
</dbReference>
<evidence type="ECO:0000259" key="16">
    <source>
        <dbReference type="Pfam" id="PF04560"/>
    </source>
</evidence>
<dbReference type="Gene3D" id="2.40.270.10">
    <property type="entry name" value="DNA-directed RNA polymerase, subunit 2, domain 6"/>
    <property type="match status" value="1"/>
</dbReference>
<evidence type="ECO:0000256" key="9">
    <source>
        <dbReference type="ARBA" id="ARBA00022842"/>
    </source>
</evidence>
<dbReference type="GO" id="GO:0032549">
    <property type="term" value="F:ribonucleoside binding"/>
    <property type="evidence" value="ECO:0007669"/>
    <property type="project" value="InterPro"/>
</dbReference>
<dbReference type="Gene3D" id="3.90.1070.20">
    <property type="match status" value="1"/>
</dbReference>
<dbReference type="InterPro" id="IPR007645">
    <property type="entry name" value="RNA_pol_Rpb2_3"/>
</dbReference>
<comment type="catalytic activity">
    <reaction evidence="13">
        <text>RNA(n) + a ribonucleoside 5'-triphosphate = RNA(n+1) + diphosphate</text>
        <dbReference type="Rhea" id="RHEA:21248"/>
        <dbReference type="Rhea" id="RHEA-COMP:14527"/>
        <dbReference type="Rhea" id="RHEA-COMP:17342"/>
        <dbReference type="ChEBI" id="CHEBI:33019"/>
        <dbReference type="ChEBI" id="CHEBI:61557"/>
        <dbReference type="ChEBI" id="CHEBI:140395"/>
        <dbReference type="EC" id="2.7.7.6"/>
    </reaction>
</comment>
<keyword evidence="8" id="KW-0862">Zinc</keyword>
<feature type="domain" description="RNA polymerase Rpb2" evidence="20">
    <location>
        <begin position="602"/>
        <end position="663"/>
    </location>
</feature>
<feature type="region of interest" description="Disordered" evidence="14">
    <location>
        <begin position="1"/>
        <end position="50"/>
    </location>
</feature>
<dbReference type="InterPro" id="IPR007120">
    <property type="entry name" value="DNA-dir_RNAP_su2_dom"/>
</dbReference>
<evidence type="ECO:0000256" key="1">
    <source>
        <dbReference type="ARBA" id="ARBA00004123"/>
    </source>
</evidence>
<evidence type="ECO:0000256" key="10">
    <source>
        <dbReference type="ARBA" id="ARBA00023163"/>
    </source>
</evidence>
<keyword evidence="10 13" id="KW-0804">Transcription</keyword>
<evidence type="ECO:0000259" key="19">
    <source>
        <dbReference type="Pfam" id="PF04565"/>
    </source>
</evidence>
<dbReference type="Gene3D" id="3.90.1100.10">
    <property type="match status" value="1"/>
</dbReference>
<dbReference type="InterPro" id="IPR014724">
    <property type="entry name" value="RNA_pol_RPB2_OB-fold"/>
</dbReference>
<dbReference type="PROSITE" id="PS01166">
    <property type="entry name" value="RNA_POL_BETA"/>
    <property type="match status" value="1"/>
</dbReference>
<dbReference type="GO" id="GO:0006367">
    <property type="term" value="P:transcription initiation at RNA polymerase II promoter"/>
    <property type="evidence" value="ECO:0007669"/>
    <property type="project" value="UniProtKB-ARBA"/>
</dbReference>
<dbReference type="GO" id="GO:0005654">
    <property type="term" value="C:nucleoplasm"/>
    <property type="evidence" value="ECO:0007669"/>
    <property type="project" value="UniProtKB-ARBA"/>
</dbReference>
<dbReference type="Pfam" id="PF04565">
    <property type="entry name" value="RNA_pol_Rpb2_3"/>
    <property type="match status" value="1"/>
</dbReference>
<feature type="domain" description="RNA polymerase Rpb2" evidence="16">
    <location>
        <begin position="1139"/>
        <end position="1232"/>
    </location>
</feature>
<dbReference type="Pfam" id="PF04563">
    <property type="entry name" value="RNA_pol_Rpb2_1"/>
    <property type="match status" value="1"/>
</dbReference>
<dbReference type="FunCoup" id="A0A2R5GAQ6">
    <property type="interactions" value="425"/>
</dbReference>
<feature type="domain" description="RNA polymerase Rpb2" evidence="19">
    <location>
        <begin position="503"/>
        <end position="567"/>
    </location>
</feature>
<dbReference type="FunFam" id="2.40.270.10:FF:000006">
    <property type="entry name" value="DNA-directed RNA polymerase subunit beta"/>
    <property type="match status" value="1"/>
</dbReference>
<keyword evidence="11" id="KW-0539">Nucleus</keyword>
<dbReference type="AlphaFoldDB" id="A0A2R5GAQ6"/>
<dbReference type="CDD" id="cd00653">
    <property type="entry name" value="RNA_pol_B_RPB2"/>
    <property type="match status" value="1"/>
</dbReference>
<dbReference type="Pfam" id="PF04560">
    <property type="entry name" value="RNA_pol_Rpb2_7"/>
    <property type="match status" value="1"/>
</dbReference>
<dbReference type="InterPro" id="IPR007642">
    <property type="entry name" value="RNA_pol_Rpb2_2"/>
</dbReference>
<dbReference type="GO" id="GO:0003677">
    <property type="term" value="F:DNA binding"/>
    <property type="evidence" value="ECO:0007669"/>
    <property type="project" value="InterPro"/>
</dbReference>
<dbReference type="OrthoDB" id="10248617at2759"/>
<feature type="region of interest" description="Disordered" evidence="14">
    <location>
        <begin position="681"/>
        <end position="705"/>
    </location>
</feature>
<evidence type="ECO:0000256" key="12">
    <source>
        <dbReference type="RuleBase" id="RU000434"/>
    </source>
</evidence>
<dbReference type="EMBL" id="BEYU01000012">
    <property type="protein sequence ID" value="GBG25171.1"/>
    <property type="molecule type" value="Genomic_DNA"/>
</dbReference>
<keyword evidence="6" id="KW-0479">Metal-binding</keyword>
<proteinExistence type="inferred from homology"/>
<comment type="function">
    <text evidence="13">DNA-dependent RNA polymerase catalyzes the transcription of DNA into RNA using the four ribonucleoside triphosphates as substrates.</text>
</comment>
<evidence type="ECO:0000259" key="20">
    <source>
        <dbReference type="Pfam" id="PF04566"/>
    </source>
</evidence>
<evidence type="ECO:0000259" key="18">
    <source>
        <dbReference type="Pfam" id="PF04563"/>
    </source>
</evidence>
<dbReference type="PANTHER" id="PTHR20856">
    <property type="entry name" value="DNA-DIRECTED RNA POLYMERASE I SUBUNIT 2"/>
    <property type="match status" value="1"/>
</dbReference>
<feature type="compositionally biased region" description="Basic and acidic residues" evidence="14">
    <location>
        <begin position="17"/>
        <end position="32"/>
    </location>
</feature>
<keyword evidence="4 13" id="KW-0808">Transferase</keyword>
<dbReference type="InterPro" id="IPR015712">
    <property type="entry name" value="DNA-dir_RNA_pol_su2"/>
</dbReference>
<dbReference type="Pfam" id="PF04567">
    <property type="entry name" value="RNA_pol_Rpb2_5"/>
    <property type="match status" value="1"/>
</dbReference>
<dbReference type="EC" id="2.7.7.6" evidence="13"/>
<feature type="domain" description="RNA polymerase beta subunit protrusion" evidence="18">
    <location>
        <begin position="67"/>
        <end position="479"/>
    </location>
</feature>
<evidence type="ECO:0000256" key="13">
    <source>
        <dbReference type="RuleBase" id="RU363031"/>
    </source>
</evidence>
<gene>
    <name evidence="22" type="ORF">FCC1311_013882</name>
</gene>
<dbReference type="Gene3D" id="3.90.1110.10">
    <property type="entry name" value="RNA polymerase Rpb2, domain 2"/>
    <property type="match status" value="1"/>
</dbReference>
<evidence type="ECO:0000256" key="2">
    <source>
        <dbReference type="ARBA" id="ARBA00006835"/>
    </source>
</evidence>
<evidence type="ECO:0000256" key="5">
    <source>
        <dbReference type="ARBA" id="ARBA00022695"/>
    </source>
</evidence>
<dbReference type="FunFam" id="3.90.1070.20:FF:000001">
    <property type="entry name" value="DNA-directed RNA polymerase subunit beta"/>
    <property type="match status" value="1"/>
</dbReference>
<accession>A0A2R5GAQ6</accession>
<dbReference type="SUPFAM" id="SSF64484">
    <property type="entry name" value="beta and beta-prime subunits of DNA dependent RNA-polymerase"/>
    <property type="match status" value="1"/>
</dbReference>
<dbReference type="InterPro" id="IPR037033">
    <property type="entry name" value="DNA-dir_RNAP_su2_hyb_sf"/>
</dbReference>
<feature type="domain" description="RNA polymerase Rpb2" evidence="17">
    <location>
        <begin position="240"/>
        <end position="431"/>
    </location>
</feature>
<evidence type="ECO:0000256" key="4">
    <source>
        <dbReference type="ARBA" id="ARBA00022679"/>
    </source>
</evidence>
<comment type="similarity">
    <text evidence="2 12">Belongs to the RNA polymerase beta chain family.</text>
</comment>
<evidence type="ECO:0000256" key="3">
    <source>
        <dbReference type="ARBA" id="ARBA00022478"/>
    </source>
</evidence>
<name>A0A2R5GAQ6_9STRA</name>
<evidence type="ECO:0000256" key="14">
    <source>
        <dbReference type="SAM" id="MobiDB-lite"/>
    </source>
</evidence>
<dbReference type="Pfam" id="PF04566">
    <property type="entry name" value="RNA_pol_Rpb2_4"/>
    <property type="match status" value="1"/>
</dbReference>
<evidence type="ECO:0000313" key="23">
    <source>
        <dbReference type="Proteomes" id="UP000241890"/>
    </source>
</evidence>
<dbReference type="GO" id="GO:0008270">
    <property type="term" value="F:zinc ion binding"/>
    <property type="evidence" value="ECO:0007669"/>
    <property type="project" value="UniProtKB-KW"/>
</dbReference>
<dbReference type="FunFam" id="3.90.1800.10:FF:000002">
    <property type="entry name" value="DNA-directed RNA polymerase subunit beta"/>
    <property type="match status" value="1"/>
</dbReference>
<dbReference type="NCBIfam" id="NF007175">
    <property type="entry name" value="PRK09606.1"/>
    <property type="match status" value="1"/>
</dbReference>
<dbReference type="Pfam" id="PF00562">
    <property type="entry name" value="RNA_pol_Rpb2_6"/>
    <property type="match status" value="1"/>
</dbReference>
<dbReference type="InterPro" id="IPR007647">
    <property type="entry name" value="RNA_pol_Rpb2_5"/>
</dbReference>
<evidence type="ECO:0000256" key="8">
    <source>
        <dbReference type="ARBA" id="ARBA00022833"/>
    </source>
</evidence>
<dbReference type="InterPro" id="IPR007121">
    <property type="entry name" value="RNA_pol_bsu_CS"/>
</dbReference>
<evidence type="ECO:0000313" key="22">
    <source>
        <dbReference type="EMBL" id="GBG25171.1"/>
    </source>
</evidence>
<evidence type="ECO:0000259" key="17">
    <source>
        <dbReference type="Pfam" id="PF04561"/>
    </source>
</evidence>
<dbReference type="InParanoid" id="A0A2R5GAQ6"/>
<keyword evidence="23" id="KW-1185">Reference proteome</keyword>
<keyword evidence="5 13" id="KW-0548">Nucleotidyltransferase</keyword>
<dbReference type="Pfam" id="PF04561">
    <property type="entry name" value="RNA_pol_Rpb2_2"/>
    <property type="match status" value="1"/>
</dbReference>
<dbReference type="InterPro" id="IPR007641">
    <property type="entry name" value="RNA_pol_Rpb2_7"/>
</dbReference>
<reference evidence="22 23" key="1">
    <citation type="submission" date="2017-12" db="EMBL/GenBank/DDBJ databases">
        <title>Sequencing, de novo assembly and annotation of complete genome of a new Thraustochytrid species, strain FCC1311.</title>
        <authorList>
            <person name="Sedici K."/>
            <person name="Godart F."/>
            <person name="Aiese Cigliano R."/>
            <person name="Sanseverino W."/>
            <person name="Barakat M."/>
            <person name="Ortet P."/>
            <person name="Marechal E."/>
            <person name="Cagnac O."/>
            <person name="Amato A."/>
        </authorList>
    </citation>
    <scope>NUCLEOTIDE SEQUENCE [LARGE SCALE GENOMIC DNA]</scope>
</reference>